<protein>
    <submittedName>
        <fullName evidence="1">Uncharacterized protein</fullName>
    </submittedName>
</protein>
<evidence type="ECO:0000313" key="2">
    <source>
        <dbReference type="Proteomes" id="UP000827092"/>
    </source>
</evidence>
<dbReference type="AlphaFoldDB" id="A0AAV6UQN5"/>
<organism evidence="1 2">
    <name type="scientific">Oedothorax gibbosus</name>
    <dbReference type="NCBI Taxonomy" id="931172"/>
    <lineage>
        <taxon>Eukaryota</taxon>
        <taxon>Metazoa</taxon>
        <taxon>Ecdysozoa</taxon>
        <taxon>Arthropoda</taxon>
        <taxon>Chelicerata</taxon>
        <taxon>Arachnida</taxon>
        <taxon>Araneae</taxon>
        <taxon>Araneomorphae</taxon>
        <taxon>Entelegynae</taxon>
        <taxon>Araneoidea</taxon>
        <taxon>Linyphiidae</taxon>
        <taxon>Erigoninae</taxon>
        <taxon>Oedothorax</taxon>
    </lineage>
</organism>
<dbReference type="Proteomes" id="UP000827092">
    <property type="component" value="Unassembled WGS sequence"/>
</dbReference>
<comment type="caution">
    <text evidence="1">The sequence shown here is derived from an EMBL/GenBank/DDBJ whole genome shotgun (WGS) entry which is preliminary data.</text>
</comment>
<name>A0AAV6UQN5_9ARAC</name>
<gene>
    <name evidence="1" type="ORF">JTE90_004824</name>
</gene>
<dbReference type="EMBL" id="JAFNEN010000299">
    <property type="protein sequence ID" value="KAG8186494.1"/>
    <property type="molecule type" value="Genomic_DNA"/>
</dbReference>
<accession>A0AAV6UQN5</accession>
<sequence length="128" mass="14720">MADFINCSIKLLCTARRKRSSTDTEQFVDVMAAITIRVNRLNTSDLRNFPPPLHRIQVHKCCETSMKKVLIFEDLFGSRRFFLLNRCNMPTLFVSHGWASQGGMHRSRRGARPVRISCGIRVGIEFFS</sequence>
<proteinExistence type="predicted"/>
<evidence type="ECO:0000313" key="1">
    <source>
        <dbReference type="EMBL" id="KAG8186494.1"/>
    </source>
</evidence>
<keyword evidence="2" id="KW-1185">Reference proteome</keyword>
<reference evidence="1 2" key="1">
    <citation type="journal article" date="2022" name="Nat. Ecol. Evol.">
        <title>A masculinizing supergene underlies an exaggerated male reproductive morph in a spider.</title>
        <authorList>
            <person name="Hendrickx F."/>
            <person name="De Corte Z."/>
            <person name="Sonet G."/>
            <person name="Van Belleghem S.M."/>
            <person name="Kostlbacher S."/>
            <person name="Vangestel C."/>
        </authorList>
    </citation>
    <scope>NUCLEOTIDE SEQUENCE [LARGE SCALE GENOMIC DNA]</scope>
    <source>
        <strain evidence="1">W744_W776</strain>
    </source>
</reference>